<accession>A0A850HCZ3</accession>
<gene>
    <name evidence="1" type="ORF">HUO12_06465</name>
</gene>
<sequence>MKTPKIALESLPGLDTATGLFGSAAKATTSYSDAIIAIMVFVYDEQVPAAAT</sequence>
<name>A0A850HCZ3_9SPHN</name>
<dbReference type="Proteomes" id="UP000546031">
    <property type="component" value="Unassembled WGS sequence"/>
</dbReference>
<dbReference type="RefSeq" id="WP_176272806.1">
    <property type="nucleotide sequence ID" value="NZ_JABWTA010000001.1"/>
</dbReference>
<dbReference type="AlphaFoldDB" id="A0A850HCZ3"/>
<evidence type="ECO:0000313" key="2">
    <source>
        <dbReference type="Proteomes" id="UP000546031"/>
    </source>
</evidence>
<proteinExistence type="predicted"/>
<protein>
    <submittedName>
        <fullName evidence="1">Uncharacterized protein</fullName>
    </submittedName>
</protein>
<comment type="caution">
    <text evidence="1">The sequence shown here is derived from an EMBL/GenBank/DDBJ whole genome shotgun (WGS) entry which is preliminary data.</text>
</comment>
<dbReference type="EMBL" id="JABWTA010000001">
    <property type="protein sequence ID" value="NVE94538.1"/>
    <property type="molecule type" value="Genomic_DNA"/>
</dbReference>
<evidence type="ECO:0000313" key="1">
    <source>
        <dbReference type="EMBL" id="NVE94538.1"/>
    </source>
</evidence>
<keyword evidence="2" id="KW-1185">Reference proteome</keyword>
<reference evidence="1 2" key="1">
    <citation type="submission" date="2020-06" db="EMBL/GenBank/DDBJ databases">
        <title>Altererythrobacter lutimaris sp. nov., a marine bacterium isolated from a tidal flat.</title>
        <authorList>
            <person name="Kim D."/>
            <person name="Yoo Y."/>
            <person name="Kim J.-J."/>
        </authorList>
    </citation>
    <scope>NUCLEOTIDE SEQUENCE [LARGE SCALE GENOMIC DNA]</scope>
    <source>
        <strain evidence="1 2">JGD-16</strain>
    </source>
</reference>
<organism evidence="1 2">
    <name type="scientific">Altererythrobacter lutimaris</name>
    <dbReference type="NCBI Taxonomy" id="2743979"/>
    <lineage>
        <taxon>Bacteria</taxon>
        <taxon>Pseudomonadati</taxon>
        <taxon>Pseudomonadota</taxon>
        <taxon>Alphaproteobacteria</taxon>
        <taxon>Sphingomonadales</taxon>
        <taxon>Erythrobacteraceae</taxon>
        <taxon>Altererythrobacter</taxon>
    </lineage>
</organism>